<feature type="DNA-binding region" description="H-T-H motif" evidence="5">
    <location>
        <begin position="45"/>
        <end position="64"/>
    </location>
</feature>
<name>A0ABU0IPS4_9CAUL</name>
<keyword evidence="2" id="KW-0805">Transcription regulation</keyword>
<dbReference type="PRINTS" id="PR00455">
    <property type="entry name" value="HTHTETR"/>
</dbReference>
<keyword evidence="1" id="KW-0678">Repressor</keyword>
<evidence type="ECO:0000256" key="3">
    <source>
        <dbReference type="ARBA" id="ARBA00023125"/>
    </source>
</evidence>
<organism evidence="7 8">
    <name type="scientific">Caulobacter ginsengisoli</name>
    <dbReference type="NCBI Taxonomy" id="400775"/>
    <lineage>
        <taxon>Bacteria</taxon>
        <taxon>Pseudomonadati</taxon>
        <taxon>Pseudomonadota</taxon>
        <taxon>Alphaproteobacteria</taxon>
        <taxon>Caulobacterales</taxon>
        <taxon>Caulobacteraceae</taxon>
        <taxon>Caulobacter</taxon>
    </lineage>
</organism>
<dbReference type="InterPro" id="IPR050109">
    <property type="entry name" value="HTH-type_TetR-like_transc_reg"/>
</dbReference>
<dbReference type="RefSeq" id="WP_307348327.1">
    <property type="nucleotide sequence ID" value="NZ_JAUSVS010000002.1"/>
</dbReference>
<sequence>MSYRSVRRQGWRSAISSDAAVTDTRADFLRAAKRLFAERGFYGASIAAIADELGLTKQALLHHFASKERLYGEVLAQMAQNLTAMIGKAGAGGADPEQQLEILFQRLYDNTLDHPHDTQLLMRELLDNRPRAEHAHSWHMRDFLDGLIALARKTRGGAALGDTEILARLYLLIGAMTYAAVSEPTLRQMYAEGFDSLQRQLPLEIRRLVLTSFGGTKA</sequence>
<dbReference type="SUPFAM" id="SSF46689">
    <property type="entry name" value="Homeodomain-like"/>
    <property type="match status" value="1"/>
</dbReference>
<dbReference type="EMBL" id="JAUSVS010000002">
    <property type="protein sequence ID" value="MDQ0464004.1"/>
    <property type="molecule type" value="Genomic_DNA"/>
</dbReference>
<dbReference type="PROSITE" id="PS50977">
    <property type="entry name" value="HTH_TETR_2"/>
    <property type="match status" value="1"/>
</dbReference>
<dbReference type="Gene3D" id="1.10.357.10">
    <property type="entry name" value="Tetracycline Repressor, domain 2"/>
    <property type="match status" value="1"/>
</dbReference>
<keyword evidence="4" id="KW-0804">Transcription</keyword>
<evidence type="ECO:0000256" key="4">
    <source>
        <dbReference type="ARBA" id="ARBA00023163"/>
    </source>
</evidence>
<gene>
    <name evidence="7" type="ORF">QO010_001775</name>
</gene>
<protein>
    <submittedName>
        <fullName evidence="7">AcrR family transcriptional regulator</fullName>
    </submittedName>
</protein>
<dbReference type="Pfam" id="PF00440">
    <property type="entry name" value="TetR_N"/>
    <property type="match status" value="1"/>
</dbReference>
<dbReference type="InterPro" id="IPR001647">
    <property type="entry name" value="HTH_TetR"/>
</dbReference>
<keyword evidence="8" id="KW-1185">Reference proteome</keyword>
<accession>A0ABU0IPS4</accession>
<dbReference type="PANTHER" id="PTHR30055">
    <property type="entry name" value="HTH-TYPE TRANSCRIPTIONAL REGULATOR RUTR"/>
    <property type="match status" value="1"/>
</dbReference>
<dbReference type="Proteomes" id="UP001228905">
    <property type="component" value="Unassembled WGS sequence"/>
</dbReference>
<evidence type="ECO:0000256" key="5">
    <source>
        <dbReference type="PROSITE-ProRule" id="PRU00335"/>
    </source>
</evidence>
<feature type="domain" description="HTH tetR-type" evidence="6">
    <location>
        <begin position="22"/>
        <end position="82"/>
    </location>
</feature>
<dbReference type="InterPro" id="IPR009057">
    <property type="entry name" value="Homeodomain-like_sf"/>
</dbReference>
<evidence type="ECO:0000313" key="7">
    <source>
        <dbReference type="EMBL" id="MDQ0464004.1"/>
    </source>
</evidence>
<proteinExistence type="predicted"/>
<evidence type="ECO:0000256" key="1">
    <source>
        <dbReference type="ARBA" id="ARBA00022491"/>
    </source>
</evidence>
<comment type="caution">
    <text evidence="7">The sequence shown here is derived from an EMBL/GenBank/DDBJ whole genome shotgun (WGS) entry which is preliminary data.</text>
</comment>
<evidence type="ECO:0000256" key="2">
    <source>
        <dbReference type="ARBA" id="ARBA00023015"/>
    </source>
</evidence>
<evidence type="ECO:0000313" key="8">
    <source>
        <dbReference type="Proteomes" id="UP001228905"/>
    </source>
</evidence>
<dbReference type="PANTHER" id="PTHR30055:SF175">
    <property type="entry name" value="HTH-TYPE TRANSCRIPTIONAL REPRESSOR KSTR2"/>
    <property type="match status" value="1"/>
</dbReference>
<keyword evidence="3 5" id="KW-0238">DNA-binding</keyword>
<evidence type="ECO:0000259" key="6">
    <source>
        <dbReference type="PROSITE" id="PS50977"/>
    </source>
</evidence>
<reference evidence="7 8" key="1">
    <citation type="submission" date="2023-07" db="EMBL/GenBank/DDBJ databases">
        <title>Genomic Encyclopedia of Type Strains, Phase IV (KMG-IV): sequencing the most valuable type-strain genomes for metagenomic binning, comparative biology and taxonomic classification.</title>
        <authorList>
            <person name="Goeker M."/>
        </authorList>
    </citation>
    <scope>NUCLEOTIDE SEQUENCE [LARGE SCALE GENOMIC DNA]</scope>
    <source>
        <strain evidence="7 8">DSM 18695</strain>
    </source>
</reference>